<comment type="similarity">
    <text evidence="2 8">Belongs to the peptidase M14 family.</text>
</comment>
<keyword evidence="5" id="KW-0378">Hydrolase</keyword>
<dbReference type="SMART" id="SM00631">
    <property type="entry name" value="Zn_pept"/>
    <property type="match status" value="1"/>
</dbReference>
<evidence type="ECO:0000256" key="9">
    <source>
        <dbReference type="SAM" id="MobiDB-lite"/>
    </source>
</evidence>
<dbReference type="RefSeq" id="WP_121215724.1">
    <property type="nucleotide sequence ID" value="NZ_RBZN01000057.1"/>
</dbReference>
<dbReference type="Proteomes" id="UP000272238">
    <property type="component" value="Unassembled WGS sequence"/>
</dbReference>
<protein>
    <recommendedName>
        <fullName evidence="11">Peptidase M14 domain-containing protein</fullName>
    </recommendedName>
</protein>
<dbReference type="PROSITE" id="PS00132">
    <property type="entry name" value="CARBOXYPEPT_ZN_1"/>
    <property type="match status" value="1"/>
</dbReference>
<dbReference type="Pfam" id="PF00246">
    <property type="entry name" value="Peptidase_M14"/>
    <property type="match status" value="1"/>
</dbReference>
<evidence type="ECO:0000256" key="1">
    <source>
        <dbReference type="ARBA" id="ARBA00001947"/>
    </source>
</evidence>
<accession>A0A494YUC6</accession>
<dbReference type="GO" id="GO:0005615">
    <property type="term" value="C:extracellular space"/>
    <property type="evidence" value="ECO:0007669"/>
    <property type="project" value="TreeGrafter"/>
</dbReference>
<dbReference type="Gene3D" id="3.40.630.10">
    <property type="entry name" value="Zn peptidases"/>
    <property type="match status" value="1"/>
</dbReference>
<evidence type="ECO:0000313" key="12">
    <source>
        <dbReference type="EMBL" id="RKQ13698.1"/>
    </source>
</evidence>
<comment type="cofactor">
    <cofactor evidence="1">
        <name>Zn(2+)</name>
        <dbReference type="ChEBI" id="CHEBI:29105"/>
    </cofactor>
</comment>
<feature type="signal peptide" evidence="10">
    <location>
        <begin position="1"/>
        <end position="26"/>
    </location>
</feature>
<keyword evidence="3" id="KW-0645">Protease</keyword>
<sequence length="538" mass="60063">MAKNKKRLSIFLATALVLSQFSVVSANEEISLDEENAVNEELPVINQELDSTINETQPTESTEQPPNEAEEITVPTEEDGGTSEPSEPSDVEPLPELEPEISPYTNGNGKVIKTTPYYFVSSGVFKEVGTLEEGVVITPTRVTTNYLIVKAGSKYFYIPRDAFTSTDEKSNLEAHIQGSFPRTIVAEKDSPITDKAGNSIGTIVKGEQVKLHMVTGGRGVIELLGKRVYVDLSNFQHLDQVMPKKNITYKEMEYYLKVFSYMYPEFTELVKIGTSVQGRTLYALKVGTGKKEILMDASMHAREHMTTNVLLEMIDQYTYHYVKGTKFNGYQVKTLLDQVSIWFVPMMNPDGVTLVQTKENASASTKKLNNGSTNYNRWKANIRGVDLNRNFDGGWATKATAKAPSYKNYKGTKAFSEPESQALRNFVAKHKFKSYISYHSSGSVLYYYHHQKGTQLTRDLSVAKMISKVTGYRVLPPTGETGSGASTDWFIMNYKIPGITVEIAPAVGETVVSLKYWDSVWKKHQTIGLLAANEANKR</sequence>
<feature type="compositionally biased region" description="Polar residues" evidence="9">
    <location>
        <begin position="48"/>
        <end position="65"/>
    </location>
</feature>
<evidence type="ECO:0000256" key="4">
    <source>
        <dbReference type="ARBA" id="ARBA00022723"/>
    </source>
</evidence>
<evidence type="ECO:0000256" key="8">
    <source>
        <dbReference type="PROSITE-ProRule" id="PRU01379"/>
    </source>
</evidence>
<dbReference type="EMBL" id="RBZN01000057">
    <property type="protein sequence ID" value="RKQ13698.1"/>
    <property type="molecule type" value="Genomic_DNA"/>
</dbReference>
<dbReference type="PRINTS" id="PR00765">
    <property type="entry name" value="CRBOXYPTASEA"/>
</dbReference>
<feature type="active site" description="Proton donor/acceptor" evidence="8">
    <location>
        <position position="502"/>
    </location>
</feature>
<dbReference type="SUPFAM" id="SSF53187">
    <property type="entry name" value="Zn-dependent exopeptidases"/>
    <property type="match status" value="1"/>
</dbReference>
<evidence type="ECO:0000256" key="7">
    <source>
        <dbReference type="ARBA" id="ARBA00023049"/>
    </source>
</evidence>
<keyword evidence="13" id="KW-1185">Reference proteome</keyword>
<name>A0A494YUC6_9BACL</name>
<reference evidence="12 13" key="1">
    <citation type="journal article" date="2016" name="Antonie Van Leeuwenhoek">
        <title>Lysinibacillus endophyticus sp. nov., an indole-3-acetic acid producing endophytic bacterium isolated from corn root (Zea mays cv. Xinken-5).</title>
        <authorList>
            <person name="Yu J."/>
            <person name="Guan X."/>
            <person name="Liu C."/>
            <person name="Xiang W."/>
            <person name="Yu Z."/>
            <person name="Liu X."/>
            <person name="Wang G."/>
        </authorList>
    </citation>
    <scope>NUCLEOTIDE SEQUENCE [LARGE SCALE GENOMIC DNA]</scope>
    <source>
        <strain evidence="12 13">DSM 100506</strain>
    </source>
</reference>
<gene>
    <name evidence="12" type="ORF">D8M03_15480</name>
</gene>
<keyword evidence="7" id="KW-0482">Metalloprotease</keyword>
<evidence type="ECO:0000256" key="6">
    <source>
        <dbReference type="ARBA" id="ARBA00022833"/>
    </source>
</evidence>
<dbReference type="GO" id="GO:0008270">
    <property type="term" value="F:zinc ion binding"/>
    <property type="evidence" value="ECO:0007669"/>
    <property type="project" value="InterPro"/>
</dbReference>
<dbReference type="PANTHER" id="PTHR11705:SF143">
    <property type="entry name" value="SLL0236 PROTEIN"/>
    <property type="match status" value="1"/>
</dbReference>
<evidence type="ECO:0000256" key="10">
    <source>
        <dbReference type="SAM" id="SignalP"/>
    </source>
</evidence>
<feature type="compositionally biased region" description="Acidic residues" evidence="9">
    <location>
        <begin position="68"/>
        <end position="99"/>
    </location>
</feature>
<dbReference type="InterPro" id="IPR000834">
    <property type="entry name" value="Peptidase_M14"/>
</dbReference>
<evidence type="ECO:0000256" key="3">
    <source>
        <dbReference type="ARBA" id="ARBA00022670"/>
    </source>
</evidence>
<dbReference type="PROSITE" id="PS52035">
    <property type="entry name" value="PEPTIDASE_M14"/>
    <property type="match status" value="1"/>
</dbReference>
<proteinExistence type="inferred from homology"/>
<organism evidence="12 13">
    <name type="scientific">Ureibacillus endophyticus</name>
    <dbReference type="NCBI Taxonomy" id="1978490"/>
    <lineage>
        <taxon>Bacteria</taxon>
        <taxon>Bacillati</taxon>
        <taxon>Bacillota</taxon>
        <taxon>Bacilli</taxon>
        <taxon>Bacillales</taxon>
        <taxon>Caryophanaceae</taxon>
        <taxon>Ureibacillus</taxon>
    </lineage>
</organism>
<keyword evidence="4" id="KW-0479">Metal-binding</keyword>
<dbReference type="GO" id="GO:0006508">
    <property type="term" value="P:proteolysis"/>
    <property type="evidence" value="ECO:0007669"/>
    <property type="project" value="UniProtKB-KW"/>
</dbReference>
<evidence type="ECO:0000259" key="11">
    <source>
        <dbReference type="PROSITE" id="PS52035"/>
    </source>
</evidence>
<dbReference type="AlphaFoldDB" id="A0A494YUC6"/>
<dbReference type="InterPro" id="IPR057246">
    <property type="entry name" value="CARBOXYPEPT_ZN_1"/>
</dbReference>
<evidence type="ECO:0000313" key="13">
    <source>
        <dbReference type="Proteomes" id="UP000272238"/>
    </source>
</evidence>
<comment type="caution">
    <text evidence="12">The sequence shown here is derived from an EMBL/GenBank/DDBJ whole genome shotgun (WGS) entry which is preliminary data.</text>
</comment>
<keyword evidence="10" id="KW-0732">Signal</keyword>
<feature type="chain" id="PRO_5019728070" description="Peptidase M14 domain-containing protein" evidence="10">
    <location>
        <begin position="27"/>
        <end position="538"/>
    </location>
</feature>
<keyword evidence="6" id="KW-0862">Zinc</keyword>
<evidence type="ECO:0000256" key="2">
    <source>
        <dbReference type="ARBA" id="ARBA00005988"/>
    </source>
</evidence>
<dbReference type="PANTHER" id="PTHR11705">
    <property type="entry name" value="PROTEASE FAMILY M14 CARBOXYPEPTIDASE A,B"/>
    <property type="match status" value="1"/>
</dbReference>
<dbReference type="GO" id="GO:0004181">
    <property type="term" value="F:metallocarboxypeptidase activity"/>
    <property type="evidence" value="ECO:0007669"/>
    <property type="project" value="InterPro"/>
</dbReference>
<evidence type="ECO:0000256" key="5">
    <source>
        <dbReference type="ARBA" id="ARBA00022801"/>
    </source>
</evidence>
<dbReference type="OrthoDB" id="9802862at2"/>
<feature type="domain" description="Peptidase M14" evidence="11">
    <location>
        <begin position="245"/>
        <end position="531"/>
    </location>
</feature>
<feature type="region of interest" description="Disordered" evidence="9">
    <location>
        <begin position="47"/>
        <end position="107"/>
    </location>
</feature>